<dbReference type="Gene3D" id="3.30.559.10">
    <property type="entry name" value="Chloramphenicol acetyltransferase-like domain"/>
    <property type="match status" value="1"/>
</dbReference>
<dbReference type="GO" id="GO:0016746">
    <property type="term" value="F:acyltransferase activity"/>
    <property type="evidence" value="ECO:0007669"/>
    <property type="project" value="UniProtKB-KW"/>
</dbReference>
<dbReference type="InterPro" id="IPR031641">
    <property type="entry name" value="PapA_C"/>
</dbReference>
<evidence type="ECO:0000256" key="2">
    <source>
        <dbReference type="ARBA" id="ARBA00000625"/>
    </source>
</evidence>
<keyword evidence="8 14" id="KW-0012">Acyltransferase</keyword>
<dbReference type="SUPFAM" id="SSF52777">
    <property type="entry name" value="CoA-dependent acyltransferases"/>
    <property type="match status" value="2"/>
</dbReference>
<comment type="catalytic activity">
    <reaction evidence="1">
        <text>2 a mycocerosyl-[mycocerosic acid synthase] + a phthiocerol = a dimycocerosyl phthiocerol + 2 holo-[mycocerosic acid synthase].</text>
        <dbReference type="EC" id="2.3.1.282"/>
    </reaction>
</comment>
<sequence>MKRDRTWRALAPSERVQAGKEAYIGYAVHATGRLHLDALTTAYDAVCRAYPQLMARIDTGDDGLVFAASDTRPEVHTCDGDLERPLAGVQLDQHQMLSALNVVHDGEATSICLLTHHSIADAQHSLEVLAAVLSCYTDVVGGAPIDVPCRPFPRSLEDLLAERGIGRGTADDGWAPQPSMVPGQPAVRRQDTRGQDAPARHVVQHRMTAAQTSALADIGHREKVTVNGLSAGILLLVEAEVRDLPLTELIYRSTVNLRSHLTPPVGPTEGTNVIGAMGFTATDDIARDAVTIGRAISARVRAGLADGSIQRSLLDLLSRPTPDSKPWDPSTAPAVVSMMNWGRVPPMRTPNDLRLTNFRSASSMKEMTTMGGYVVNTFGSRIGIDLAWPENDSELPRRIECLRDRLQRLTLRS</sequence>
<comment type="caution">
    <text evidence="15">The sequence shown here is derived from an EMBL/GenBank/DDBJ whole genome shotgun (WGS) entry which is preliminary data.</text>
</comment>
<proteinExistence type="inferred from homology"/>
<evidence type="ECO:0000256" key="10">
    <source>
        <dbReference type="ARBA" id="ARBA00032317"/>
    </source>
</evidence>
<name>A0A542XVD4_SALAC</name>
<dbReference type="EMBL" id="VFOL01000001">
    <property type="protein sequence ID" value="TQL39807.1"/>
    <property type="molecule type" value="Genomic_DNA"/>
</dbReference>
<evidence type="ECO:0000256" key="9">
    <source>
        <dbReference type="ARBA" id="ARBA00030465"/>
    </source>
</evidence>
<accession>A0A542XVD4</accession>
<feature type="region of interest" description="Disordered" evidence="12">
    <location>
        <begin position="168"/>
        <end position="187"/>
    </location>
</feature>
<feature type="domain" description="Phthiocerol/phthiodiolone dimycocerosyl transferase C-terminal" evidence="13">
    <location>
        <begin position="200"/>
        <end position="386"/>
    </location>
</feature>
<dbReference type="Gene3D" id="3.30.559.30">
    <property type="entry name" value="Nonribosomal peptide synthetase, condensation domain"/>
    <property type="match status" value="1"/>
</dbReference>
<comment type="similarity">
    <text evidence="4">Belongs to the acyltransferase PapA5 family.</text>
</comment>
<evidence type="ECO:0000256" key="7">
    <source>
        <dbReference type="ARBA" id="ARBA00022679"/>
    </source>
</evidence>
<evidence type="ECO:0000256" key="3">
    <source>
        <dbReference type="ARBA" id="ARBA00001907"/>
    </source>
</evidence>
<dbReference type="InterPro" id="IPR023213">
    <property type="entry name" value="CAT-like_dom_sf"/>
</dbReference>
<keyword evidence="7 15" id="KW-0808">Transferase</keyword>
<evidence type="ECO:0000313" key="17">
    <source>
        <dbReference type="Proteomes" id="UP000677457"/>
    </source>
</evidence>
<comment type="catalytic activity">
    <reaction evidence="3">
        <text>2 a mycocerosyl-[mycocerosic acid synthase] + a phthiodiolone = a dimycocerosyl phthiodiolone + 2 holo-[mycocerosic acid synthase].</text>
        <dbReference type="EC" id="2.3.1.282"/>
    </reaction>
</comment>
<evidence type="ECO:0000313" key="14">
    <source>
        <dbReference type="EMBL" id="GIM81027.1"/>
    </source>
</evidence>
<evidence type="ECO:0000256" key="5">
    <source>
        <dbReference type="ARBA" id="ARBA00012866"/>
    </source>
</evidence>
<comment type="catalytic activity">
    <reaction evidence="2">
        <text>2 a mycocerosyl-[mycocerosic acid synthase] + a phenolphthiocerol = a dimycocerosyl phenolphthiocerol + 2 holo-[mycocerosic acid synthase].</text>
        <dbReference type="EC" id="2.3.1.282"/>
    </reaction>
</comment>
<keyword evidence="17" id="KW-1185">Reference proteome</keyword>
<evidence type="ECO:0000256" key="8">
    <source>
        <dbReference type="ARBA" id="ARBA00023315"/>
    </source>
</evidence>
<dbReference type="Proteomes" id="UP000315983">
    <property type="component" value="Unassembled WGS sequence"/>
</dbReference>
<evidence type="ECO:0000256" key="12">
    <source>
        <dbReference type="SAM" id="MobiDB-lite"/>
    </source>
</evidence>
<gene>
    <name evidence="15" type="ORF">FB564_5080</name>
    <name evidence="14" type="ORF">Sar04_00130</name>
</gene>
<evidence type="ECO:0000256" key="4">
    <source>
        <dbReference type="ARBA" id="ARBA00006558"/>
    </source>
</evidence>
<evidence type="ECO:0000256" key="6">
    <source>
        <dbReference type="ARBA" id="ARBA00013449"/>
    </source>
</evidence>
<evidence type="ECO:0000259" key="13">
    <source>
        <dbReference type="Pfam" id="PF16911"/>
    </source>
</evidence>
<dbReference type="RefSeq" id="WP_016811442.1">
    <property type="nucleotide sequence ID" value="NZ_BOQM01000001.1"/>
</dbReference>
<dbReference type="NCBIfam" id="NF006787">
    <property type="entry name" value="PRK09294.1-1"/>
    <property type="match status" value="1"/>
</dbReference>
<dbReference type="EC" id="2.3.1.282" evidence="5"/>
<dbReference type="Pfam" id="PF16911">
    <property type="entry name" value="PapA_C"/>
    <property type="match status" value="1"/>
</dbReference>
<evidence type="ECO:0000313" key="15">
    <source>
        <dbReference type="EMBL" id="TQL39807.1"/>
    </source>
</evidence>
<evidence type="ECO:0000256" key="1">
    <source>
        <dbReference type="ARBA" id="ARBA00000026"/>
    </source>
</evidence>
<dbReference type="AlphaFoldDB" id="A0A542XVD4"/>
<dbReference type="Proteomes" id="UP000677457">
    <property type="component" value="Unassembled WGS sequence"/>
</dbReference>
<protein>
    <recommendedName>
        <fullName evidence="6">Phthiocerol/phthiodiolone dimycocerosyl transferase</fullName>
        <ecNumber evidence="5">2.3.1.282</ecNumber>
    </recommendedName>
    <alternativeName>
        <fullName evidence="11">Acyltransferase PapA5</fullName>
    </alternativeName>
    <alternativeName>
        <fullName evidence="9">Phthiocerol/phthiodiolone O-acyltransferase</fullName>
    </alternativeName>
    <alternativeName>
        <fullName evidence="10">Polyketide synthase-associated protein A5</fullName>
    </alternativeName>
</protein>
<dbReference type="EMBL" id="BOQM01000001">
    <property type="protein sequence ID" value="GIM81027.1"/>
    <property type="molecule type" value="Genomic_DNA"/>
</dbReference>
<dbReference type="GeneID" id="93774188"/>
<organism evidence="15 16">
    <name type="scientific">Salinispora arenicola</name>
    <dbReference type="NCBI Taxonomy" id="168697"/>
    <lineage>
        <taxon>Bacteria</taxon>
        <taxon>Bacillati</taxon>
        <taxon>Actinomycetota</taxon>
        <taxon>Actinomycetes</taxon>
        <taxon>Micromonosporales</taxon>
        <taxon>Micromonosporaceae</taxon>
        <taxon>Salinispora</taxon>
    </lineage>
</organism>
<evidence type="ECO:0000256" key="11">
    <source>
        <dbReference type="ARBA" id="ARBA00033407"/>
    </source>
</evidence>
<reference evidence="15 16" key="1">
    <citation type="submission" date="2019-06" db="EMBL/GenBank/DDBJ databases">
        <title>Sequencing the genomes of 1000 actinobacteria strains.</title>
        <authorList>
            <person name="Klenk H.-P."/>
        </authorList>
    </citation>
    <scope>NUCLEOTIDE SEQUENCE [LARGE SCALE GENOMIC DNA]</scope>
    <source>
        <strain evidence="15 16">DSM 44819</strain>
    </source>
</reference>
<reference evidence="14 17" key="2">
    <citation type="submission" date="2021-03" db="EMBL/GenBank/DDBJ databases">
        <title>Whole genome shotgun sequence of Salinispora arenicola NBRC 105043.</title>
        <authorList>
            <person name="Komaki H."/>
            <person name="Tamura T."/>
        </authorList>
    </citation>
    <scope>NUCLEOTIDE SEQUENCE [LARGE SCALE GENOMIC DNA]</scope>
    <source>
        <strain evidence="14 17">NBRC 105043</strain>
    </source>
</reference>
<evidence type="ECO:0000313" key="16">
    <source>
        <dbReference type="Proteomes" id="UP000315983"/>
    </source>
</evidence>